<proteinExistence type="predicted"/>
<evidence type="ECO:0000256" key="4">
    <source>
        <dbReference type="ARBA" id="ARBA00022723"/>
    </source>
</evidence>
<evidence type="ECO:0000259" key="8">
    <source>
        <dbReference type="Pfam" id="PF04055"/>
    </source>
</evidence>
<name>A0A0F7CI81_PAEDU</name>
<dbReference type="RefSeq" id="WP_025693863.1">
    <property type="nucleotide sequence ID" value="NZ_ASQQ01000035.1"/>
</dbReference>
<evidence type="ECO:0000256" key="3">
    <source>
        <dbReference type="ARBA" id="ARBA00022691"/>
    </source>
</evidence>
<keyword evidence="5" id="KW-0663">Pyridoxal phosphate</keyword>
<dbReference type="GO" id="GO:0051539">
    <property type="term" value="F:4 iron, 4 sulfur cluster binding"/>
    <property type="evidence" value="ECO:0007669"/>
    <property type="project" value="UniProtKB-KW"/>
</dbReference>
<comment type="cofactor">
    <cofactor evidence="1">
        <name>pyridoxal 5'-phosphate</name>
        <dbReference type="ChEBI" id="CHEBI:597326"/>
    </cofactor>
</comment>
<dbReference type="SUPFAM" id="SSF102114">
    <property type="entry name" value="Radical SAM enzymes"/>
    <property type="match status" value="1"/>
</dbReference>
<evidence type="ECO:0000313" key="9">
    <source>
        <dbReference type="EMBL" id="AKG35131.1"/>
    </source>
</evidence>
<gene>
    <name evidence="9" type="ORF">VK70_11610</name>
</gene>
<dbReference type="SFLD" id="SFLDG01070">
    <property type="entry name" value="PLP-dependent"/>
    <property type="match status" value="1"/>
</dbReference>
<dbReference type="GO" id="GO:0046872">
    <property type="term" value="F:metal ion binding"/>
    <property type="evidence" value="ECO:0007669"/>
    <property type="project" value="UniProtKB-KW"/>
</dbReference>
<dbReference type="CDD" id="cd01335">
    <property type="entry name" value="Radical_SAM"/>
    <property type="match status" value="1"/>
</dbReference>
<evidence type="ECO:0000313" key="10">
    <source>
        <dbReference type="Proteomes" id="UP000034189"/>
    </source>
</evidence>
<dbReference type="HOGENOM" id="CLU_440512_0_0_9"/>
<evidence type="ECO:0000256" key="6">
    <source>
        <dbReference type="ARBA" id="ARBA00023004"/>
    </source>
</evidence>
<evidence type="ECO:0000256" key="2">
    <source>
        <dbReference type="ARBA" id="ARBA00022485"/>
    </source>
</evidence>
<dbReference type="InterPro" id="IPR013785">
    <property type="entry name" value="Aldolase_TIM"/>
</dbReference>
<sequence length="606" mass="70963">MASREKLTEWLDANPDILRLLVMSETVAEARGRLFDYLNQCEQNVLKSDCPLHPLEQKNVRSCIAVFRNLISEGNERKTGHSCLAVIWEMATEHWKQEDWPDVSDAFLAEMTHLFKGVIGLSGIYSKSGICKREVPEFVHLEGREAAEARSVHLDGKANQYEEFIRKNEYMTGLHPAVKQGRDAMRARILRYLGAEESDWSDYKWHLRHRFQRLEDIAEIISLTDEEQEMIRVTTQHRLPFGITPYYLSLMDMESSLSGRDRSLRAQVIPNRIYLDAYLKACSGGRESLDFMHERDTSPEQSVTRRYAMIAIVKPYLWCPQICVYCQRNWELEGEEEDEAQPAFQDLEKAFDWFRSNPSISEVLITGGDPLTVNNEMLEYVIRNLYEIEHIRRIRIGTRTLVTMPMRFDEELLRILCAYHKPPFKTITMMTHFQHAYEISEETAEAALKLKRAGIDIYNQQVFTLYNSRKFETSFLREQLRSIGVTPYYLFNLKGKEETANFKVPVARLLQEQKEEARLLPGTVRTDKPVFNVPTLGKNDLNAWQDHDIVMIHKDGSRIYEFYPWEKYMAPVNTFLFKDEPIGNYLAKLEALGEDIRDYKTIWYYF</sequence>
<accession>A0A0F7CI81</accession>
<dbReference type="PATRIC" id="fig|1333534.5.peg.2565"/>
<dbReference type="AlphaFoldDB" id="A0A0F7CI81"/>
<keyword evidence="2" id="KW-0004">4Fe-4S</keyword>
<dbReference type="InterPro" id="IPR003739">
    <property type="entry name" value="Lys_aminomutase/Glu_NH3_mut"/>
</dbReference>
<evidence type="ECO:0000256" key="5">
    <source>
        <dbReference type="ARBA" id="ARBA00022898"/>
    </source>
</evidence>
<dbReference type="InterPro" id="IPR058240">
    <property type="entry name" value="rSAM_sf"/>
</dbReference>
<evidence type="ECO:0000256" key="7">
    <source>
        <dbReference type="ARBA" id="ARBA00023014"/>
    </source>
</evidence>
<dbReference type="Pfam" id="PF04055">
    <property type="entry name" value="Radical_SAM"/>
    <property type="match status" value="1"/>
</dbReference>
<dbReference type="OrthoDB" id="9768064at2"/>
<dbReference type="Gene3D" id="3.20.20.70">
    <property type="entry name" value="Aldolase class I"/>
    <property type="match status" value="1"/>
</dbReference>
<keyword evidence="4" id="KW-0479">Metal-binding</keyword>
<protein>
    <recommendedName>
        <fullName evidence="8">Radical SAM core domain-containing protein</fullName>
    </recommendedName>
</protein>
<keyword evidence="3" id="KW-0949">S-adenosyl-L-methionine</keyword>
<reference evidence="9 10" key="1">
    <citation type="submission" date="2015-03" db="EMBL/GenBank/DDBJ databases">
        <authorList>
            <person name="Abdul Halim M."/>
        </authorList>
    </citation>
    <scope>NUCLEOTIDE SEQUENCE [LARGE SCALE GENOMIC DNA]</scope>
    <source>
        <strain evidence="9 10">ATCC 35681</strain>
    </source>
</reference>
<keyword evidence="7" id="KW-0411">Iron-sulfur</keyword>
<dbReference type="EMBL" id="CP011114">
    <property type="protein sequence ID" value="AKG35131.1"/>
    <property type="molecule type" value="Genomic_DNA"/>
</dbReference>
<feature type="domain" description="Radical SAM core" evidence="8">
    <location>
        <begin position="315"/>
        <end position="424"/>
    </location>
</feature>
<dbReference type="Proteomes" id="UP000034189">
    <property type="component" value="Chromosome"/>
</dbReference>
<organism evidence="9 10">
    <name type="scientific">Paenibacillus durus ATCC 35681</name>
    <dbReference type="NCBI Taxonomy" id="1333534"/>
    <lineage>
        <taxon>Bacteria</taxon>
        <taxon>Bacillati</taxon>
        <taxon>Bacillota</taxon>
        <taxon>Bacilli</taxon>
        <taxon>Bacillales</taxon>
        <taxon>Paenibacillaceae</taxon>
        <taxon>Paenibacillus</taxon>
    </lineage>
</organism>
<dbReference type="InterPro" id="IPR007197">
    <property type="entry name" value="rSAM"/>
</dbReference>
<keyword evidence="6" id="KW-0408">Iron</keyword>
<dbReference type="NCBIfam" id="TIGR00238">
    <property type="entry name" value="KamA family radical SAM protein"/>
    <property type="match status" value="1"/>
</dbReference>
<dbReference type="SFLD" id="SFLDS00029">
    <property type="entry name" value="Radical_SAM"/>
    <property type="match status" value="1"/>
</dbReference>
<dbReference type="PANTHER" id="PTHR30538:SF0">
    <property type="entry name" value="L-LYSINE 2,3-AMINOMUTASE AQ_1632-RELATED"/>
    <property type="match status" value="1"/>
</dbReference>
<dbReference type="GO" id="GO:0003824">
    <property type="term" value="F:catalytic activity"/>
    <property type="evidence" value="ECO:0007669"/>
    <property type="project" value="InterPro"/>
</dbReference>
<dbReference type="PANTHER" id="PTHR30538">
    <property type="entry name" value="LYSINE 2,3-AMINOMUTASE-RELATED"/>
    <property type="match status" value="1"/>
</dbReference>
<reference evidence="9 10" key="2">
    <citation type="journal article" date="2016" name="Genome Announc.">
        <title>Genome Sequence of a Gram-Positive Diazotroph, Paenibacillus durus Type Strain ATCC 35681.</title>
        <authorList>
            <person name="Halim M.A."/>
            <person name="Rahman A.Y."/>
            <person name="Sim K.S."/>
            <person name="Yam H.C."/>
            <person name="Rahim A.A."/>
            <person name="Ghazali A.H."/>
            <person name="Najimudin N."/>
        </authorList>
    </citation>
    <scope>NUCLEOTIDE SEQUENCE [LARGE SCALE GENOMIC DNA]</scope>
    <source>
        <strain evidence="9 10">ATCC 35681</strain>
    </source>
</reference>
<dbReference type="Gene3D" id="6.10.140.1170">
    <property type="match status" value="1"/>
</dbReference>
<evidence type="ECO:0000256" key="1">
    <source>
        <dbReference type="ARBA" id="ARBA00001933"/>
    </source>
</evidence>